<comment type="subcellular location">
    <subcellularLocation>
        <location evidence="1 7">Endoplasmic reticulum membrane</location>
        <topology evidence="1 7">Multi-pass membrane protein</topology>
    </subcellularLocation>
</comment>
<keyword evidence="4 7" id="KW-0256">Endoplasmic reticulum</keyword>
<dbReference type="InterPro" id="IPR007599">
    <property type="entry name" value="DER1"/>
</dbReference>
<evidence type="ECO:0000313" key="9">
    <source>
        <dbReference type="EMBL" id="CEL62159.1"/>
    </source>
</evidence>
<dbReference type="Proteomes" id="UP000059188">
    <property type="component" value="Unassembled WGS sequence"/>
</dbReference>
<dbReference type="STRING" id="1108050.A0A0B7FZ91"/>
<evidence type="ECO:0000256" key="7">
    <source>
        <dbReference type="RuleBase" id="RU363059"/>
    </source>
</evidence>
<evidence type="ECO:0000256" key="4">
    <source>
        <dbReference type="ARBA" id="ARBA00022824"/>
    </source>
</evidence>
<dbReference type="GO" id="GO:0006950">
    <property type="term" value="P:response to stress"/>
    <property type="evidence" value="ECO:0007669"/>
    <property type="project" value="UniProtKB-ARBA"/>
</dbReference>
<gene>
    <name evidence="9" type="ORF">RSOLAG1IB_10254</name>
</gene>
<evidence type="ECO:0000313" key="10">
    <source>
        <dbReference type="Proteomes" id="UP000059188"/>
    </source>
</evidence>
<dbReference type="GO" id="GO:0005789">
    <property type="term" value="C:endoplasmic reticulum membrane"/>
    <property type="evidence" value="ECO:0007669"/>
    <property type="project" value="UniProtKB-SubCell"/>
</dbReference>
<name>A0A0B7FZ91_THACB</name>
<comment type="function">
    <text evidence="7">May be involved in the degradation of misfolded endoplasmic reticulum (ER) luminal proteins.</text>
</comment>
<dbReference type="OrthoDB" id="1716531at2759"/>
<evidence type="ECO:0000256" key="3">
    <source>
        <dbReference type="ARBA" id="ARBA00022692"/>
    </source>
</evidence>
<dbReference type="AlphaFoldDB" id="A0A0B7FZ91"/>
<feature type="region of interest" description="Disordered" evidence="8">
    <location>
        <begin position="203"/>
        <end position="230"/>
    </location>
</feature>
<evidence type="ECO:0000256" key="6">
    <source>
        <dbReference type="ARBA" id="ARBA00023136"/>
    </source>
</evidence>
<evidence type="ECO:0000256" key="8">
    <source>
        <dbReference type="SAM" id="MobiDB-lite"/>
    </source>
</evidence>
<evidence type="ECO:0000256" key="1">
    <source>
        <dbReference type="ARBA" id="ARBA00004477"/>
    </source>
</evidence>
<evidence type="ECO:0000256" key="5">
    <source>
        <dbReference type="ARBA" id="ARBA00022989"/>
    </source>
</evidence>
<dbReference type="Pfam" id="PF04511">
    <property type="entry name" value="DER1"/>
    <property type="match status" value="1"/>
</dbReference>
<dbReference type="PANTHER" id="PTHR11009">
    <property type="entry name" value="DER1-LIKE PROTEIN, DERLIN"/>
    <property type="match status" value="1"/>
</dbReference>
<evidence type="ECO:0000256" key="2">
    <source>
        <dbReference type="ARBA" id="ARBA00008917"/>
    </source>
</evidence>
<keyword evidence="5" id="KW-1133">Transmembrane helix</keyword>
<keyword evidence="10" id="KW-1185">Reference proteome</keyword>
<keyword evidence="3" id="KW-0812">Transmembrane</keyword>
<sequence>MVSVPVMLRILPATSVVFDPHYAFERKQIWRLATAWFYTPSSEFFLFAAGIFLLYHSSLNLETNLFEGRSADYAWQVTLSAILTLALNIPLKTHVLSQPLLHLLIYRDSYAVKSPYISVLDLAYIPRRYLPWLMLALDTITGGPLALCRSLTGVLAAHIWMTLIPRPSVLQTAESKTSDDQPKKPLPGWRKYAGAPGWVRKVIPNERRSGGDQGRANRPGGNVRTLHDGRSMGAGYGLNSGCSSCLVTN</sequence>
<accession>A0A0B7FZ91</accession>
<keyword evidence="6" id="KW-0472">Membrane</keyword>
<dbReference type="EMBL" id="LN679161">
    <property type="protein sequence ID" value="CEL62159.1"/>
    <property type="molecule type" value="Genomic_DNA"/>
</dbReference>
<proteinExistence type="inferred from homology"/>
<protein>
    <recommendedName>
        <fullName evidence="7">Derlin</fullName>
    </recommendedName>
</protein>
<reference evidence="9 10" key="1">
    <citation type="submission" date="2014-11" db="EMBL/GenBank/DDBJ databases">
        <authorList>
            <person name="Wibberg Daniel"/>
        </authorList>
    </citation>
    <scope>NUCLEOTIDE SEQUENCE [LARGE SCALE GENOMIC DNA]</scope>
    <source>
        <strain evidence="9">Rhizoctonia solani AG1-IB 7/3/14</strain>
    </source>
</reference>
<organism evidence="9 10">
    <name type="scientific">Thanatephorus cucumeris (strain AG1-IB / isolate 7/3/14)</name>
    <name type="common">Lettuce bottom rot fungus</name>
    <name type="synonym">Rhizoctonia solani</name>
    <dbReference type="NCBI Taxonomy" id="1108050"/>
    <lineage>
        <taxon>Eukaryota</taxon>
        <taxon>Fungi</taxon>
        <taxon>Dikarya</taxon>
        <taxon>Basidiomycota</taxon>
        <taxon>Agaricomycotina</taxon>
        <taxon>Agaricomycetes</taxon>
        <taxon>Cantharellales</taxon>
        <taxon>Ceratobasidiaceae</taxon>
        <taxon>Rhizoctonia</taxon>
        <taxon>Rhizoctonia solani AG-1</taxon>
    </lineage>
</organism>
<comment type="similarity">
    <text evidence="2 7">Belongs to the derlin family.</text>
</comment>